<evidence type="ECO:0000256" key="10">
    <source>
        <dbReference type="SAM" id="MobiDB-lite"/>
    </source>
</evidence>
<keyword evidence="4" id="KW-0963">Cytoplasm</keyword>
<dbReference type="AlphaFoldDB" id="A0A8H7R0U5"/>
<dbReference type="GO" id="GO:0035735">
    <property type="term" value="P:intraciliary transport involved in cilium assembly"/>
    <property type="evidence" value="ECO:0007669"/>
    <property type="project" value="TreeGrafter"/>
</dbReference>
<comment type="subcellular location">
    <subcellularLocation>
        <location evidence="1">Cell junction</location>
    </subcellularLocation>
    <subcellularLocation>
        <location evidence="2">Cytoplasm</location>
        <location evidence="2">Cytoskeleton</location>
        <location evidence="2">Microtubule organizing center</location>
        <location evidence="2">Centrosome</location>
    </subcellularLocation>
</comment>
<evidence type="ECO:0000256" key="4">
    <source>
        <dbReference type="ARBA" id="ARBA00022490"/>
    </source>
</evidence>
<comment type="caution">
    <text evidence="11">The sequence shown here is derived from an EMBL/GenBank/DDBJ whole genome shotgun (WGS) entry which is preliminary data.</text>
</comment>
<evidence type="ECO:0000256" key="9">
    <source>
        <dbReference type="SAM" id="Coils"/>
    </source>
</evidence>
<keyword evidence="8" id="KW-0206">Cytoskeleton</keyword>
<dbReference type="OrthoDB" id="312015at2759"/>
<evidence type="ECO:0000256" key="1">
    <source>
        <dbReference type="ARBA" id="ARBA00004282"/>
    </source>
</evidence>
<reference evidence="11" key="1">
    <citation type="submission" date="2020-12" db="EMBL/GenBank/DDBJ databases">
        <title>Metabolic potential, ecology and presence of endohyphal bacteria is reflected in genomic diversity of Mucoromycotina.</title>
        <authorList>
            <person name="Muszewska A."/>
            <person name="Okrasinska A."/>
            <person name="Steczkiewicz K."/>
            <person name="Drgas O."/>
            <person name="Orlowska M."/>
            <person name="Perlinska-Lenart U."/>
            <person name="Aleksandrzak-Piekarczyk T."/>
            <person name="Szatraj K."/>
            <person name="Zielenkiewicz U."/>
            <person name="Pilsyk S."/>
            <person name="Malc E."/>
            <person name="Mieczkowski P."/>
            <person name="Kruszewska J.S."/>
            <person name="Biernat P."/>
            <person name="Pawlowska J."/>
        </authorList>
    </citation>
    <scope>NUCLEOTIDE SEQUENCE</scope>
    <source>
        <strain evidence="11">WA0000017839</strain>
    </source>
</reference>
<sequence length="483" mass="56356">MNFGANSPTLDPRSFDDPMSPTTLKYNEAEQFCSLDSLEASSNYINILLTTYNYPVPLVFNSRSPDDQCKIVNCLYALLQDRKNDALERQEFINTINDLKKQQGGLESTMVNLKRDNNTKDQLNKELRSKLETNELRMKKNSIQNTRLKEEISKLKNNMQYMKTQYANETSRHEQELAKAQDRIVKCMNHHYKAKQAMMETNSYLAANMHEDSNKVDQEHKKYAQVIQQANDREEELKLETEDLRTSLITLYTDVHRLLETQIIRFDQHPEAKPRDVYPETARLRLPKNCGGKEAIHMIQDLLARLKQEWDHQLDQTPQLYSHTDIAERDELIQCLQEELTDLTENFVRAREEHGQEVEMYKRFEQGGFFDTLYPTPKDAYISDSEDESKYDQLKKKAMRDQKKLTQSALELGKRRSELEAERWAFEEMKRAIQLQDILQESSSSTTTPPPPPPSAKQTFTFEPSDRPRKRKSGWLGAAPSNN</sequence>
<dbReference type="GO" id="GO:0036064">
    <property type="term" value="C:ciliary basal body"/>
    <property type="evidence" value="ECO:0007669"/>
    <property type="project" value="TreeGrafter"/>
</dbReference>
<organism evidence="11 12">
    <name type="scientific">Mucor saturninus</name>
    <dbReference type="NCBI Taxonomy" id="64648"/>
    <lineage>
        <taxon>Eukaryota</taxon>
        <taxon>Fungi</taxon>
        <taxon>Fungi incertae sedis</taxon>
        <taxon>Mucoromycota</taxon>
        <taxon>Mucoromycotina</taxon>
        <taxon>Mucoromycetes</taxon>
        <taxon>Mucorales</taxon>
        <taxon>Mucorineae</taxon>
        <taxon>Mucoraceae</taxon>
        <taxon>Mucor</taxon>
    </lineage>
</organism>
<keyword evidence="12" id="KW-1185">Reference proteome</keyword>
<evidence type="ECO:0000256" key="8">
    <source>
        <dbReference type="ARBA" id="ARBA00023212"/>
    </source>
</evidence>
<feature type="coiled-coil region" evidence="9">
    <location>
        <begin position="326"/>
        <end position="353"/>
    </location>
</feature>
<keyword evidence="6" id="KW-0965">Cell junction</keyword>
<dbReference type="Pfam" id="PF11559">
    <property type="entry name" value="ADIP"/>
    <property type="match status" value="1"/>
</dbReference>
<dbReference type="InterPro" id="IPR021622">
    <property type="entry name" value="Afadin/alpha-actinin-bd"/>
</dbReference>
<proteinExistence type="inferred from homology"/>
<gene>
    <name evidence="11" type="ORF">INT47_006771</name>
</gene>
<dbReference type="InterPro" id="IPR052300">
    <property type="entry name" value="Adhesion_Centrosome_assoc"/>
</dbReference>
<evidence type="ECO:0000256" key="3">
    <source>
        <dbReference type="ARBA" id="ARBA00009291"/>
    </source>
</evidence>
<dbReference type="PANTHER" id="PTHR46507">
    <property type="entry name" value="AFADIN- AND ALPHA-ACTININ-BINDING PROTEIN"/>
    <property type="match status" value="1"/>
</dbReference>
<evidence type="ECO:0008006" key="13">
    <source>
        <dbReference type="Google" id="ProtNLM"/>
    </source>
</evidence>
<protein>
    <recommendedName>
        <fullName evidence="13">Afadin and alpha-actinin-binding-domain-containing protein</fullName>
    </recommendedName>
</protein>
<evidence type="ECO:0000256" key="7">
    <source>
        <dbReference type="ARBA" id="ARBA00023054"/>
    </source>
</evidence>
<dbReference type="GO" id="GO:0007155">
    <property type="term" value="P:cell adhesion"/>
    <property type="evidence" value="ECO:0007669"/>
    <property type="project" value="UniProtKB-KW"/>
</dbReference>
<feature type="region of interest" description="Disordered" evidence="10">
    <location>
        <begin position="435"/>
        <end position="483"/>
    </location>
</feature>
<feature type="coiled-coil region" evidence="9">
    <location>
        <begin position="220"/>
        <end position="247"/>
    </location>
</feature>
<evidence type="ECO:0000256" key="2">
    <source>
        <dbReference type="ARBA" id="ARBA00004300"/>
    </source>
</evidence>
<evidence type="ECO:0000256" key="5">
    <source>
        <dbReference type="ARBA" id="ARBA00022889"/>
    </source>
</evidence>
<keyword evidence="7 9" id="KW-0175">Coiled coil</keyword>
<keyword evidence="5" id="KW-0130">Cell adhesion</keyword>
<evidence type="ECO:0000313" key="11">
    <source>
        <dbReference type="EMBL" id="KAG2201268.1"/>
    </source>
</evidence>
<dbReference type="PANTHER" id="PTHR46507:SF4">
    <property type="entry name" value="SSX FAMILY MEMBER 2 INTERACTING PROTEIN"/>
    <property type="match status" value="1"/>
</dbReference>
<accession>A0A8H7R0U5</accession>
<dbReference type="EMBL" id="JAEPRD010000073">
    <property type="protein sequence ID" value="KAG2201268.1"/>
    <property type="molecule type" value="Genomic_DNA"/>
</dbReference>
<evidence type="ECO:0000313" key="12">
    <source>
        <dbReference type="Proteomes" id="UP000603453"/>
    </source>
</evidence>
<feature type="coiled-coil region" evidence="9">
    <location>
        <begin position="96"/>
        <end position="183"/>
    </location>
</feature>
<comment type="similarity">
    <text evidence="3">Belongs to the ADIP family.</text>
</comment>
<dbReference type="Proteomes" id="UP000603453">
    <property type="component" value="Unassembled WGS sequence"/>
</dbReference>
<evidence type="ECO:0000256" key="6">
    <source>
        <dbReference type="ARBA" id="ARBA00022949"/>
    </source>
</evidence>
<feature type="region of interest" description="Disordered" evidence="10">
    <location>
        <begin position="1"/>
        <end position="21"/>
    </location>
</feature>
<name>A0A8H7R0U5_9FUNG</name>